<dbReference type="Pfam" id="PF10680">
    <property type="entry name" value="RRN9"/>
    <property type="match status" value="1"/>
</dbReference>
<sequence>MSSSKAGPSDFTPRFSPFQSAQPRSSLFGGPSSQDVELESYDNTKLEGDEENEGDDEEEEDDFDAFLRQQPLIDNDVSDDETYDGSEDESGSDDDAARHKRMAPRRSAQQTLSYRPARRNITSTEQRKNDFSNFHVPETRRDSDSLSPLPEYRPNRFHGAEITWRRVTAGDRMTAEALETARCRDLAAHLYNAYALRVRARRIAEGKGVPKELDEDEPFIPSKAWTSWPMHANEVPRVDEYLWRHGDGAFRMPPDLRPSAELEEEIMATMLRSAKERFQGRESDEPALVSFDDRRGKTDTDHEMEKCDPESGNEVELRTVVQADDEKAKQLLRPITRNILTQLDDLLMGLHHSRKGMVFADDSSASEWYSDAEDAVSASSRMRLPKTAKKNRSKGSKGTHKSSAQPTPKHSTKRARSPSETSRSRSPSSDSSSRERSTDNKKVPGLRWYERSGQRDWSDVLGIAGIQGWPQAAVMRAANRCSDLFGEDMAFRTFKEGRVEQVEDETGPKWEYMEAYTEEEEDEKGEERPLSAPAPSMSLPGTSRSRSRAVSRERGPTPLEAPSGAGDQDGEAQASGKGPRRGQDLICPVESCRRHRKGFSRTWNLNLHMKRMHGIAR</sequence>
<evidence type="ECO:0000256" key="1">
    <source>
        <dbReference type="SAM" id="MobiDB-lite"/>
    </source>
</evidence>
<feature type="domain" description="Rrn9" evidence="2">
    <location>
        <begin position="178"/>
        <end position="240"/>
    </location>
</feature>
<feature type="region of interest" description="Disordered" evidence="1">
    <location>
        <begin position="291"/>
        <end position="313"/>
    </location>
</feature>
<evidence type="ECO:0000259" key="2">
    <source>
        <dbReference type="Pfam" id="PF10680"/>
    </source>
</evidence>
<feature type="compositionally biased region" description="Acidic residues" evidence="1">
    <location>
        <begin position="76"/>
        <end position="94"/>
    </location>
</feature>
<keyword evidence="5" id="KW-1185">Reference proteome</keyword>
<dbReference type="InterPro" id="IPR059095">
    <property type="entry name" value="Znf_C2H2_17_2nd"/>
</dbReference>
<feature type="region of interest" description="Disordered" evidence="1">
    <location>
        <begin position="375"/>
        <end position="447"/>
    </location>
</feature>
<dbReference type="OrthoDB" id="5412288at2759"/>
<comment type="caution">
    <text evidence="4">The sequence shown here is derived from an EMBL/GenBank/DDBJ whole genome shotgun (WGS) entry which is preliminary data.</text>
</comment>
<feature type="domain" description="C2H2-domain containing protein second zinc finger" evidence="3">
    <location>
        <begin position="587"/>
        <end position="613"/>
    </location>
</feature>
<feature type="compositionally biased region" description="Acidic residues" evidence="1">
    <location>
        <begin position="48"/>
        <end position="64"/>
    </location>
</feature>
<dbReference type="EMBL" id="MVGC01000123">
    <property type="protein sequence ID" value="RJE23386.1"/>
    <property type="molecule type" value="Genomic_DNA"/>
</dbReference>
<feature type="compositionally biased region" description="Low complexity" evidence="1">
    <location>
        <begin position="530"/>
        <end position="544"/>
    </location>
</feature>
<dbReference type="STRING" id="2070753.A0A3A2ZK11"/>
<dbReference type="Pfam" id="PF26176">
    <property type="entry name" value="zf_C2H2_17_2"/>
    <property type="match status" value="1"/>
</dbReference>
<protein>
    <submittedName>
        <fullName evidence="4">Uncharacterized protein</fullName>
    </submittedName>
</protein>
<dbReference type="Proteomes" id="UP000266188">
    <property type="component" value="Unassembled WGS sequence"/>
</dbReference>
<evidence type="ECO:0000313" key="4">
    <source>
        <dbReference type="EMBL" id="RJE23386.1"/>
    </source>
</evidence>
<proteinExistence type="predicted"/>
<organism evidence="4 5">
    <name type="scientific">Aspergillus sclerotialis</name>
    <dbReference type="NCBI Taxonomy" id="2070753"/>
    <lineage>
        <taxon>Eukaryota</taxon>
        <taxon>Fungi</taxon>
        <taxon>Dikarya</taxon>
        <taxon>Ascomycota</taxon>
        <taxon>Pezizomycotina</taxon>
        <taxon>Eurotiomycetes</taxon>
        <taxon>Eurotiomycetidae</taxon>
        <taxon>Eurotiales</taxon>
        <taxon>Aspergillaceae</taxon>
        <taxon>Aspergillus</taxon>
        <taxon>Aspergillus subgen. Polypaecilum</taxon>
    </lineage>
</organism>
<feature type="compositionally biased region" description="Polar residues" evidence="1">
    <location>
        <begin position="17"/>
        <end position="35"/>
    </location>
</feature>
<dbReference type="InterPro" id="IPR019622">
    <property type="entry name" value="Rrn9_dom"/>
</dbReference>
<reference evidence="5" key="1">
    <citation type="submission" date="2017-02" db="EMBL/GenBank/DDBJ databases">
        <authorList>
            <person name="Tafer H."/>
            <person name="Lopandic K."/>
        </authorList>
    </citation>
    <scope>NUCLEOTIDE SEQUENCE [LARGE SCALE GENOMIC DNA]</scope>
    <source>
        <strain evidence="5">CBS 366.77</strain>
    </source>
</reference>
<accession>A0A3A2ZK11</accession>
<name>A0A3A2ZK11_9EURO</name>
<dbReference type="AlphaFoldDB" id="A0A3A2ZK11"/>
<feature type="compositionally biased region" description="Low complexity" evidence="1">
    <location>
        <begin position="418"/>
        <end position="431"/>
    </location>
</feature>
<evidence type="ECO:0000313" key="5">
    <source>
        <dbReference type="Proteomes" id="UP000266188"/>
    </source>
</evidence>
<feature type="compositionally biased region" description="Basic residues" evidence="1">
    <location>
        <begin position="383"/>
        <end position="400"/>
    </location>
</feature>
<evidence type="ECO:0000259" key="3">
    <source>
        <dbReference type="Pfam" id="PF26176"/>
    </source>
</evidence>
<gene>
    <name evidence="4" type="ORF">PHISCL_04282</name>
</gene>
<feature type="compositionally biased region" description="Basic and acidic residues" evidence="1">
    <location>
        <begin position="432"/>
        <end position="447"/>
    </location>
</feature>
<feature type="region of interest" description="Disordered" evidence="1">
    <location>
        <begin position="1"/>
        <end position="152"/>
    </location>
</feature>
<feature type="region of interest" description="Disordered" evidence="1">
    <location>
        <begin position="516"/>
        <end position="589"/>
    </location>
</feature>
<feature type="compositionally biased region" description="Basic and acidic residues" evidence="1">
    <location>
        <begin position="291"/>
        <end position="309"/>
    </location>
</feature>